<evidence type="ECO:0000259" key="8">
    <source>
        <dbReference type="Pfam" id="PF08281"/>
    </source>
</evidence>
<dbReference type="Gene3D" id="1.10.1740.10">
    <property type="match status" value="1"/>
</dbReference>
<dbReference type="Gene3D" id="1.10.10.10">
    <property type="entry name" value="Winged helix-like DNA-binding domain superfamily/Winged helix DNA-binding domain"/>
    <property type="match status" value="1"/>
</dbReference>
<keyword evidence="4" id="KW-0731">Sigma factor</keyword>
<dbReference type="SUPFAM" id="SSF88946">
    <property type="entry name" value="Sigma2 domain of RNA polymerase sigma factors"/>
    <property type="match status" value="1"/>
</dbReference>
<evidence type="ECO:0000313" key="10">
    <source>
        <dbReference type="Proteomes" id="UP000199614"/>
    </source>
</evidence>
<dbReference type="SUPFAM" id="SSF88659">
    <property type="entry name" value="Sigma3 and sigma4 domains of RNA polymerase sigma factors"/>
    <property type="match status" value="1"/>
</dbReference>
<dbReference type="SUPFAM" id="SSF54427">
    <property type="entry name" value="NTF2-like"/>
    <property type="match status" value="1"/>
</dbReference>
<feature type="domain" description="RNA polymerase sigma factor 70 region 4 type 2" evidence="8">
    <location>
        <begin position="132"/>
        <end position="182"/>
    </location>
</feature>
<comment type="similarity">
    <text evidence="1">Belongs to the sigma-70 factor family. ECF subfamily.</text>
</comment>
<feature type="region of interest" description="Disordered" evidence="6">
    <location>
        <begin position="96"/>
        <end position="118"/>
    </location>
</feature>
<dbReference type="InterPro" id="IPR007627">
    <property type="entry name" value="RNA_pol_sigma70_r2"/>
</dbReference>
<dbReference type="GO" id="GO:0006352">
    <property type="term" value="P:DNA-templated transcription initiation"/>
    <property type="evidence" value="ECO:0007669"/>
    <property type="project" value="InterPro"/>
</dbReference>
<dbReference type="GO" id="GO:0016987">
    <property type="term" value="F:sigma factor activity"/>
    <property type="evidence" value="ECO:0007669"/>
    <property type="project" value="UniProtKB-KW"/>
</dbReference>
<evidence type="ECO:0000256" key="2">
    <source>
        <dbReference type="ARBA" id="ARBA00011344"/>
    </source>
</evidence>
<name>A0A1I5EQU2_PSUAM</name>
<dbReference type="InterPro" id="IPR013325">
    <property type="entry name" value="RNA_pol_sigma_r2"/>
</dbReference>
<dbReference type="CDD" id="cd06171">
    <property type="entry name" value="Sigma70_r4"/>
    <property type="match status" value="1"/>
</dbReference>
<dbReference type="InterPro" id="IPR013324">
    <property type="entry name" value="RNA_pol_sigma_r3/r4-like"/>
</dbReference>
<dbReference type="InterPro" id="IPR014284">
    <property type="entry name" value="RNA_pol_sigma-70_dom"/>
</dbReference>
<evidence type="ECO:0000256" key="5">
    <source>
        <dbReference type="ARBA" id="ARBA00023163"/>
    </source>
</evidence>
<reference evidence="9 10" key="1">
    <citation type="submission" date="2016-10" db="EMBL/GenBank/DDBJ databases">
        <authorList>
            <person name="de Groot N.N."/>
        </authorList>
    </citation>
    <scope>NUCLEOTIDE SEQUENCE [LARGE SCALE GENOMIC DNA]</scope>
    <source>
        <strain evidence="9 10">CGMCC 4.1877</strain>
    </source>
</reference>
<dbReference type="PANTHER" id="PTHR30173:SF36">
    <property type="entry name" value="ECF RNA POLYMERASE SIGMA FACTOR SIGJ"/>
    <property type="match status" value="1"/>
</dbReference>
<evidence type="ECO:0000256" key="4">
    <source>
        <dbReference type="ARBA" id="ARBA00023082"/>
    </source>
</evidence>
<dbReference type="Pfam" id="PF04542">
    <property type="entry name" value="Sigma70_r2"/>
    <property type="match status" value="1"/>
</dbReference>
<comment type="subunit">
    <text evidence="2">Interacts transiently with the RNA polymerase catalytic core formed by RpoA, RpoB, RpoC and RpoZ (2 alpha, 1 beta, 1 beta' and 1 omega subunit) to form the RNA polymerase holoenzyme that can initiate transcription.</text>
</comment>
<sequence>MTGTGGHDRHEGAAGPDRLDGVAAADAPADPLAEFHRHRGLLFRLAYEILGSVADVEDVLQDSWLRWSAVDRDDVANPRAYLARTVTRQALNRLRSTARTRETYPGPWLPEPLPTGEDASDRALRTDDMTVAMLLVLETLSPDERAVFVLREAFDVDYDEIGRTLGRPVATVRQIAHRAREHVRARRPRFTVPPDRARRVAEAFVEATLGGDIEGVAALLAPDAVQLADGGGKASAALRPIHGRDKVARLLVGLTRWPLPAAGPEFGVLNGMPAVLLREDGTVHTAILLEIAEVDDADLVTAVYAVRNPDKLAHL</sequence>
<evidence type="ECO:0000256" key="1">
    <source>
        <dbReference type="ARBA" id="ARBA00010641"/>
    </source>
</evidence>
<keyword evidence="10" id="KW-1185">Reference proteome</keyword>
<accession>A0A1I5EQU2</accession>
<dbReference type="RefSeq" id="WP_093350564.1">
    <property type="nucleotide sequence ID" value="NZ_FOUY01000032.1"/>
</dbReference>
<evidence type="ECO:0000259" key="7">
    <source>
        <dbReference type="Pfam" id="PF04542"/>
    </source>
</evidence>
<keyword evidence="5" id="KW-0804">Transcription</keyword>
<dbReference type="Gene3D" id="3.10.450.50">
    <property type="match status" value="1"/>
</dbReference>
<dbReference type="PANTHER" id="PTHR30173">
    <property type="entry name" value="SIGMA 19 FACTOR"/>
    <property type="match status" value="1"/>
</dbReference>
<dbReference type="NCBIfam" id="TIGR02937">
    <property type="entry name" value="sigma70-ECF"/>
    <property type="match status" value="1"/>
</dbReference>
<dbReference type="Proteomes" id="UP000199614">
    <property type="component" value="Unassembled WGS sequence"/>
</dbReference>
<dbReference type="STRING" id="260086.SAMN05216207_103244"/>
<dbReference type="GO" id="GO:0003677">
    <property type="term" value="F:DNA binding"/>
    <property type="evidence" value="ECO:0007669"/>
    <property type="project" value="InterPro"/>
</dbReference>
<dbReference type="InterPro" id="IPR013249">
    <property type="entry name" value="RNA_pol_sigma70_r4_t2"/>
</dbReference>
<proteinExistence type="inferred from homology"/>
<dbReference type="NCBIfam" id="NF007214">
    <property type="entry name" value="PRK09636.1"/>
    <property type="match status" value="1"/>
</dbReference>
<dbReference type="AlphaFoldDB" id="A0A1I5EQU2"/>
<feature type="compositionally biased region" description="Basic and acidic residues" evidence="6">
    <location>
        <begin position="1"/>
        <end position="20"/>
    </location>
</feature>
<dbReference type="EMBL" id="FOUY01000032">
    <property type="protein sequence ID" value="SFO13847.1"/>
    <property type="molecule type" value="Genomic_DNA"/>
</dbReference>
<evidence type="ECO:0000313" key="9">
    <source>
        <dbReference type="EMBL" id="SFO13847.1"/>
    </source>
</evidence>
<keyword evidence="3" id="KW-0805">Transcription regulation</keyword>
<dbReference type="InterPro" id="IPR032710">
    <property type="entry name" value="NTF2-like_dom_sf"/>
</dbReference>
<evidence type="ECO:0000256" key="3">
    <source>
        <dbReference type="ARBA" id="ARBA00023015"/>
    </source>
</evidence>
<protein>
    <submittedName>
        <fullName evidence="9">RNA polymerase sigma-70 factor, ECF subfamily</fullName>
    </submittedName>
</protein>
<dbReference type="InterPro" id="IPR036388">
    <property type="entry name" value="WH-like_DNA-bd_sf"/>
</dbReference>
<dbReference type="Pfam" id="PF08281">
    <property type="entry name" value="Sigma70_r4_2"/>
    <property type="match status" value="1"/>
</dbReference>
<feature type="region of interest" description="Disordered" evidence="6">
    <location>
        <begin position="1"/>
        <end position="23"/>
    </location>
</feature>
<evidence type="ECO:0000256" key="6">
    <source>
        <dbReference type="SAM" id="MobiDB-lite"/>
    </source>
</evidence>
<feature type="domain" description="RNA polymerase sigma-70 region 2" evidence="7">
    <location>
        <begin position="35"/>
        <end position="100"/>
    </location>
</feature>
<gene>
    <name evidence="9" type="ORF">SAMN05216207_103244</name>
</gene>
<organism evidence="9 10">
    <name type="scientific">Pseudonocardia ammonioxydans</name>
    <dbReference type="NCBI Taxonomy" id="260086"/>
    <lineage>
        <taxon>Bacteria</taxon>
        <taxon>Bacillati</taxon>
        <taxon>Actinomycetota</taxon>
        <taxon>Actinomycetes</taxon>
        <taxon>Pseudonocardiales</taxon>
        <taxon>Pseudonocardiaceae</taxon>
        <taxon>Pseudonocardia</taxon>
    </lineage>
</organism>
<dbReference type="InterPro" id="IPR052704">
    <property type="entry name" value="ECF_Sigma-70_Domain"/>
</dbReference>
<dbReference type="OrthoDB" id="6689546at2"/>